<evidence type="ECO:0000256" key="2">
    <source>
        <dbReference type="ARBA" id="ARBA00022553"/>
    </source>
</evidence>
<protein>
    <submittedName>
        <fullName evidence="8">Beta-ketoacyl synthase</fullName>
    </submittedName>
</protein>
<evidence type="ECO:0000256" key="4">
    <source>
        <dbReference type="ARBA" id="ARBA00023268"/>
    </source>
</evidence>
<dbReference type="GO" id="GO:0031177">
    <property type="term" value="F:phosphopantetheine binding"/>
    <property type="evidence" value="ECO:0007669"/>
    <property type="project" value="InterPro"/>
</dbReference>
<accession>A0A1Z4LT49</accession>
<dbReference type="InterPro" id="IPR020806">
    <property type="entry name" value="PKS_PP-bd"/>
</dbReference>
<dbReference type="CDD" id="cd00833">
    <property type="entry name" value="PKS"/>
    <property type="match status" value="1"/>
</dbReference>
<keyword evidence="2" id="KW-0597">Phosphoprotein</keyword>
<dbReference type="Gene3D" id="3.40.50.720">
    <property type="entry name" value="NAD(P)-binding Rossmann-like Domain"/>
    <property type="match status" value="1"/>
</dbReference>
<sequence length="1937" mass="216847">MTFEFNGLEVAVIGVSGRFPGSSNIDEFWENLVQGTENGTVLNNKNSTTDKNKVNQNIKAAALLENIELFDASFFDFSPKEAAILDPQNRLFLECAWEVLEKAGYDSEREKRPIGVYAGVGISTYLLYNLFPSNVKESIGYFPTLLATDKDYAPTRVSYKLNLTGPSVSVGTACSSSLVAVHLASQSLLNGECYMSLAAGVSVKSPQNEATLCPEVGISADGHCRAFDAGAQGTIGGNGVGVVLLKRLEDAIADRDTIYAVIKGSAINNDGNIKVSYTAPSEDGQQRVIKAAHIMAEVAPDTISYVETHGSGTPMGDPIEIAALSKAFATEAKNYCAIGSVKTNVGHLDAAAGITGFIKTVMALHNKVIPPSLNFETPNPQIDFENSPFYVNNKLSQWDANGTPRRAGVSSFGFGGTNAHVVLEEAPPVEKKVEKSRPWQLLMLSAKTDSALKTSTAQIVKHLGQHPDVNLPDLAYTLQVGRRNFDHRQMVVCKDVADGLNALQDPKRVFRSIQEIKERPVAFMFTGLGTHYVNMGWELYQSEPTFQTTIDKCSEVLKPLIGVDLRDVIYPHRKQSQEESSPVDTNQSPVDLREMLGRNSKKPDKNTKKLNQTYITQPAFFVIEYALATLLMEWGIRPTAMIGYSIGEYVAATLAGVLSLEDALTLVASRAQMIQELPAGGMLAVPLPEKELRPLLHEKLSLSAINGPELCVVAGATDAIEELANQLSAKGLVCRHLQTSHAFHSYMMEPIVPSLSEFVKTVEQKSPQIPYISNVTGTWITDTQAIDSNYWVEHLCQPVRFADGLNELWKQQQPILLEVGPGQTLGSLALKCLEEEQIADKVVLPSLRYSYERQSDVAFLLNTLGQLWLSGVEIDWSGFYTREERQRLSLPTYPFERQAYWIEAPESSASELSDLWLSLVNAGEKQAKLGKSGFDEQTYETQQLWMDRLCTAYINQTLRHFDIFNEPSEKYSFDELLEKCEVIPYYRQLWWRWLQILVEQGHLEQDEQGLFTNLLPLSPESVNSLREEVKLQWADNSETVDLLQLCGENLTDVLTGKKEALEFHVAKFAGGEEVPIQNLPSMAYYKDIMRATLEQIVKSLPSNVNLRILEIGAGQGIATTDLLPILPPERTKYSFTDVGGLFLNTAQEKYKNYPFVEYGFLDIEKPIEEQGYSQHSFDIVIAVNVLHVVRNIEEALENVRSLLAPQGLLLMWEITQPQLLFDVADGLLMNPVEDLGRTQGNPFLSKEQWQEALRSHGFLEVAAFSEIDAFAQDVIVAKASAQSSSLLPAAFNLPSKEKNRNQSSEVFWGKKQDISDWFYIPSWKRSMLPNLKSQISANESGYYLVFLDECGLGTQIVEQFKNIGKEVITVEIGEHFYSQNSLTYTIDPKQRDNYNQLFQELRRLNVSISKIINLWNITASSIEEQDNLGYQSLIFLAQAIGEQSLTESLEIEIVSNNMQSVTGSEELCPEKALIIGPCKVIPLEYPNIKTRSIDVVIPQSNTWQQEELVNQLVIEFATEISDQIIAYRNVHRWVQNFEYVPLESTVEERHNLREKGVYLITGGLGDVGLILAEYLAKTVQAKLILIGRSDFPKKQDWAQWLSTHNQKDDISLKIQKIQNLEALGSEVLVLSADVTNHEQMSEVIAEANYKFGQIHGVLHAAYLPRESMIQRQTPENMNGEFSPKIKGTRILDTLFKDIKLDFFFLFSSIYTFEPLPGQVDYVAESAFLDAFAHYSVSRGHNRSIKSINWDGWSESQSAMKFALKYKEITGEKIREGMKTNEALEVFKRIFSSNQVPQIVISTHDLPTLIKKGERGLSLENLQKNQVSKPIRQRPELKNVYVAPSNELEFKIAESFHKFLGFDKVGIHDNFFALGGDSLTGSVLIKELAENFQIELPLRFLYEAPSIAELAIVIEKILIEELEELTEEEANFILEKNT</sequence>
<dbReference type="EMBL" id="AP018227">
    <property type="protein sequence ID" value="BAY84407.1"/>
    <property type="molecule type" value="Genomic_DNA"/>
</dbReference>
<reference evidence="8 9" key="1">
    <citation type="submission" date="2017-06" db="EMBL/GenBank/DDBJ databases">
        <title>Genome sequencing of cyanobaciteial culture collection at National Institute for Environmental Studies (NIES).</title>
        <authorList>
            <person name="Hirose Y."/>
            <person name="Shimura Y."/>
            <person name="Fujisawa T."/>
            <person name="Nakamura Y."/>
            <person name="Kawachi M."/>
        </authorList>
    </citation>
    <scope>NUCLEOTIDE SEQUENCE [LARGE SCALE GENOMIC DNA]</scope>
    <source>
        <strain evidence="8 9">NIES-267</strain>
    </source>
</reference>
<dbReference type="Pfam" id="PF22621">
    <property type="entry name" value="CurL-like_PKS_C"/>
    <property type="match status" value="1"/>
</dbReference>
<feature type="region of interest" description="Disordered" evidence="5">
    <location>
        <begin position="574"/>
        <end position="608"/>
    </location>
</feature>
<feature type="compositionally biased region" description="Polar residues" evidence="5">
    <location>
        <begin position="578"/>
        <end position="589"/>
    </location>
</feature>
<evidence type="ECO:0000256" key="5">
    <source>
        <dbReference type="SAM" id="MobiDB-lite"/>
    </source>
</evidence>
<dbReference type="Pfam" id="PF00698">
    <property type="entry name" value="Acyl_transf_1"/>
    <property type="match status" value="1"/>
</dbReference>
<dbReference type="OrthoDB" id="499075at2"/>
<dbReference type="Pfam" id="PF08659">
    <property type="entry name" value="KR"/>
    <property type="match status" value="1"/>
</dbReference>
<dbReference type="SMART" id="SM00823">
    <property type="entry name" value="PKS_PP"/>
    <property type="match status" value="1"/>
</dbReference>
<dbReference type="CDD" id="cd02440">
    <property type="entry name" value="AdoMet_MTases"/>
    <property type="match status" value="1"/>
</dbReference>
<dbReference type="InterPro" id="IPR029063">
    <property type="entry name" value="SAM-dependent_MTases_sf"/>
</dbReference>
<dbReference type="SUPFAM" id="SSF47336">
    <property type="entry name" value="ACP-like"/>
    <property type="match status" value="1"/>
</dbReference>
<dbReference type="Gene3D" id="3.30.70.250">
    <property type="entry name" value="Malonyl-CoA ACP transacylase, ACP-binding"/>
    <property type="match status" value="1"/>
</dbReference>
<dbReference type="InterPro" id="IPR014031">
    <property type="entry name" value="Ketoacyl_synth_C"/>
</dbReference>
<dbReference type="InterPro" id="IPR049490">
    <property type="entry name" value="C883_1060-like_KR_N"/>
</dbReference>
<dbReference type="CDD" id="cd08953">
    <property type="entry name" value="KR_2_SDR_x"/>
    <property type="match status" value="1"/>
</dbReference>
<evidence type="ECO:0000256" key="1">
    <source>
        <dbReference type="ARBA" id="ARBA00022450"/>
    </source>
</evidence>
<evidence type="ECO:0000259" key="7">
    <source>
        <dbReference type="PROSITE" id="PS52004"/>
    </source>
</evidence>
<evidence type="ECO:0000313" key="8">
    <source>
        <dbReference type="EMBL" id="BAY84407.1"/>
    </source>
</evidence>
<dbReference type="InterPro" id="IPR020841">
    <property type="entry name" value="PKS_Beta-ketoAc_synthase_dom"/>
</dbReference>
<dbReference type="InterPro" id="IPR016039">
    <property type="entry name" value="Thiolase-like"/>
</dbReference>
<gene>
    <name evidence="8" type="ORF">NIES267_39030</name>
</gene>
<dbReference type="InterPro" id="IPR057326">
    <property type="entry name" value="KR_dom"/>
</dbReference>
<dbReference type="PROSITE" id="PS00606">
    <property type="entry name" value="KS3_1"/>
    <property type="match status" value="1"/>
</dbReference>
<dbReference type="SMART" id="SM00822">
    <property type="entry name" value="PKS_KR"/>
    <property type="match status" value="1"/>
</dbReference>
<dbReference type="GO" id="GO:0004312">
    <property type="term" value="F:fatty acid synthase activity"/>
    <property type="evidence" value="ECO:0007669"/>
    <property type="project" value="TreeGrafter"/>
</dbReference>
<dbReference type="Gene3D" id="3.40.50.150">
    <property type="entry name" value="Vaccinia Virus protein VP39"/>
    <property type="match status" value="1"/>
</dbReference>
<feature type="domain" description="Carrier" evidence="6">
    <location>
        <begin position="1842"/>
        <end position="1917"/>
    </location>
</feature>
<proteinExistence type="predicted"/>
<dbReference type="InterPro" id="IPR001227">
    <property type="entry name" value="Ac_transferase_dom_sf"/>
</dbReference>
<dbReference type="SMART" id="SM00827">
    <property type="entry name" value="PKS_AT"/>
    <property type="match status" value="1"/>
</dbReference>
<dbReference type="PANTHER" id="PTHR43775:SF51">
    <property type="entry name" value="INACTIVE PHENOLPHTHIOCEROL SYNTHESIS POLYKETIDE SYNTHASE TYPE I PKS1-RELATED"/>
    <property type="match status" value="1"/>
</dbReference>
<dbReference type="InterPro" id="IPR013217">
    <property type="entry name" value="Methyltransf_12"/>
</dbReference>
<dbReference type="GO" id="GO:0004315">
    <property type="term" value="F:3-oxoacyl-[acyl-carrier-protein] synthase activity"/>
    <property type="evidence" value="ECO:0007669"/>
    <property type="project" value="InterPro"/>
</dbReference>
<dbReference type="PROSITE" id="PS52004">
    <property type="entry name" value="KS3_2"/>
    <property type="match status" value="1"/>
</dbReference>
<dbReference type="SMART" id="SM00825">
    <property type="entry name" value="PKS_KS"/>
    <property type="match status" value="1"/>
</dbReference>
<dbReference type="InterPro" id="IPR018201">
    <property type="entry name" value="Ketoacyl_synth_AS"/>
</dbReference>
<dbReference type="Gene3D" id="3.40.47.10">
    <property type="match status" value="1"/>
</dbReference>
<keyword evidence="4" id="KW-0511">Multifunctional enzyme</keyword>
<dbReference type="Gene3D" id="3.40.366.10">
    <property type="entry name" value="Malonyl-Coenzyme A Acyl Carrier Protein, domain 2"/>
    <property type="match status" value="1"/>
</dbReference>
<dbReference type="InterPro" id="IPR013968">
    <property type="entry name" value="PKS_KR"/>
</dbReference>
<evidence type="ECO:0000256" key="3">
    <source>
        <dbReference type="ARBA" id="ARBA00022679"/>
    </source>
</evidence>
<dbReference type="SUPFAM" id="SSF53901">
    <property type="entry name" value="Thiolase-like"/>
    <property type="match status" value="1"/>
</dbReference>
<dbReference type="InterPro" id="IPR016035">
    <property type="entry name" value="Acyl_Trfase/lysoPLipase"/>
</dbReference>
<dbReference type="InterPro" id="IPR016036">
    <property type="entry name" value="Malonyl_transacylase_ACP-bd"/>
</dbReference>
<dbReference type="Pfam" id="PF02801">
    <property type="entry name" value="Ketoacyl-synt_C"/>
    <property type="match status" value="1"/>
</dbReference>
<dbReference type="GO" id="GO:0006633">
    <property type="term" value="P:fatty acid biosynthetic process"/>
    <property type="evidence" value="ECO:0007669"/>
    <property type="project" value="InterPro"/>
</dbReference>
<dbReference type="Gene3D" id="1.10.1200.10">
    <property type="entry name" value="ACP-like"/>
    <property type="match status" value="1"/>
</dbReference>
<dbReference type="InterPro" id="IPR009081">
    <property type="entry name" value="PP-bd_ACP"/>
</dbReference>
<dbReference type="PROSITE" id="PS50075">
    <property type="entry name" value="CARRIER"/>
    <property type="match status" value="1"/>
</dbReference>
<keyword evidence="9" id="KW-1185">Reference proteome</keyword>
<evidence type="ECO:0000313" key="9">
    <source>
        <dbReference type="Proteomes" id="UP000218418"/>
    </source>
</evidence>
<dbReference type="SUPFAM" id="SSF51735">
    <property type="entry name" value="NAD(P)-binding Rossmann-fold domains"/>
    <property type="match status" value="2"/>
</dbReference>
<feature type="domain" description="Ketosynthase family 3 (KS3)" evidence="7">
    <location>
        <begin position="7"/>
        <end position="425"/>
    </location>
</feature>
<feature type="compositionally biased region" description="Basic and acidic residues" evidence="5">
    <location>
        <begin position="591"/>
        <end position="607"/>
    </location>
</feature>
<evidence type="ECO:0000259" key="6">
    <source>
        <dbReference type="PROSITE" id="PS50075"/>
    </source>
</evidence>
<organism evidence="8 9">
    <name type="scientific">Calothrix parasitica NIES-267</name>
    <dbReference type="NCBI Taxonomy" id="1973488"/>
    <lineage>
        <taxon>Bacteria</taxon>
        <taxon>Bacillati</taxon>
        <taxon>Cyanobacteriota</taxon>
        <taxon>Cyanophyceae</taxon>
        <taxon>Nostocales</taxon>
        <taxon>Calotrichaceae</taxon>
        <taxon>Calothrix</taxon>
    </lineage>
</organism>
<dbReference type="InterPro" id="IPR014030">
    <property type="entry name" value="Ketoacyl_synth_N"/>
</dbReference>
<dbReference type="Proteomes" id="UP000218418">
    <property type="component" value="Chromosome"/>
</dbReference>
<dbReference type="SUPFAM" id="SSF55048">
    <property type="entry name" value="Probable ACP-binding domain of malonyl-CoA ACP transacylase"/>
    <property type="match status" value="1"/>
</dbReference>
<dbReference type="PANTHER" id="PTHR43775">
    <property type="entry name" value="FATTY ACID SYNTHASE"/>
    <property type="match status" value="1"/>
</dbReference>
<keyword evidence="3" id="KW-0808">Transferase</keyword>
<dbReference type="InterPro" id="IPR050091">
    <property type="entry name" value="PKS_NRPS_Biosynth_Enz"/>
</dbReference>
<dbReference type="Pfam" id="PF00109">
    <property type="entry name" value="ketoacyl-synt"/>
    <property type="match status" value="1"/>
</dbReference>
<dbReference type="SUPFAM" id="SSF53335">
    <property type="entry name" value="S-adenosyl-L-methionine-dependent methyltransferases"/>
    <property type="match status" value="1"/>
</dbReference>
<dbReference type="SUPFAM" id="SSF52151">
    <property type="entry name" value="FabD/lysophospholipase-like"/>
    <property type="match status" value="1"/>
</dbReference>
<dbReference type="Pfam" id="PF21394">
    <property type="entry name" value="Beta-ketacyl_N"/>
    <property type="match status" value="1"/>
</dbReference>
<keyword evidence="1" id="KW-0596">Phosphopantetheine</keyword>
<dbReference type="Pfam" id="PF00550">
    <property type="entry name" value="PP-binding"/>
    <property type="match status" value="1"/>
</dbReference>
<dbReference type="InterPro" id="IPR014043">
    <property type="entry name" value="Acyl_transferase_dom"/>
</dbReference>
<dbReference type="Gene3D" id="3.30.70.3290">
    <property type="match status" value="1"/>
</dbReference>
<dbReference type="InterPro" id="IPR036291">
    <property type="entry name" value="NAD(P)-bd_dom_sf"/>
</dbReference>
<dbReference type="InterPro" id="IPR036736">
    <property type="entry name" value="ACP-like_sf"/>
</dbReference>
<name>A0A1Z4LT49_9CYAN</name>
<dbReference type="Pfam" id="PF08242">
    <property type="entry name" value="Methyltransf_12"/>
    <property type="match status" value="1"/>
</dbReference>